<dbReference type="EMBL" id="CP157947">
    <property type="protein sequence ID" value="XBS71792.1"/>
    <property type="molecule type" value="Genomic_DNA"/>
</dbReference>
<dbReference type="CDD" id="cd02208">
    <property type="entry name" value="cupin_RmlC-like"/>
    <property type="match status" value="1"/>
</dbReference>
<accession>A0AAU7QFV5</accession>
<dbReference type="InterPro" id="IPR011051">
    <property type="entry name" value="RmlC_Cupin_sf"/>
</dbReference>
<sequence length="218" mass="24105">MQVFSLVFGASAEARLDLATEENGQLRIALSAEQRKIFGMLSAEEARDIDKSRKGVLCYQLPDSGISYWQAEPSAGWVEVKLSPFTQNVHHYALLMQTLFPGHNVREHAHNQLNEFFIITKGIARAALDGVEALCPKGTVIVIGRNVWHWWGNAGKENAQNFAVIDPPGVEGALALTGRLRVHGEAWPDNIVRNPETGRILHERYGFLIRQGSADAPA</sequence>
<protein>
    <submittedName>
        <fullName evidence="2">Cupin domain-containing protein</fullName>
    </submittedName>
</protein>
<dbReference type="InterPro" id="IPR014710">
    <property type="entry name" value="RmlC-like_jellyroll"/>
</dbReference>
<evidence type="ECO:0000259" key="1">
    <source>
        <dbReference type="Pfam" id="PF07883"/>
    </source>
</evidence>
<evidence type="ECO:0000313" key="2">
    <source>
        <dbReference type="EMBL" id="XBS71792.1"/>
    </source>
</evidence>
<dbReference type="SUPFAM" id="SSF51182">
    <property type="entry name" value="RmlC-like cupins"/>
    <property type="match status" value="1"/>
</dbReference>
<proteinExistence type="predicted"/>
<feature type="domain" description="Cupin type-2" evidence="1">
    <location>
        <begin position="96"/>
        <end position="160"/>
    </location>
</feature>
<name>A0AAU7QFV5_9GAMM</name>
<dbReference type="Gene3D" id="2.60.120.10">
    <property type="entry name" value="Jelly Rolls"/>
    <property type="match status" value="1"/>
</dbReference>
<dbReference type="AlphaFoldDB" id="A0AAU7QFV5"/>
<dbReference type="InterPro" id="IPR013096">
    <property type="entry name" value="Cupin_2"/>
</dbReference>
<organism evidence="2">
    <name type="scientific">Acerihabitans sp. KWT182</name>
    <dbReference type="NCBI Taxonomy" id="3157919"/>
    <lineage>
        <taxon>Bacteria</taxon>
        <taxon>Pseudomonadati</taxon>
        <taxon>Pseudomonadota</taxon>
        <taxon>Gammaproteobacteria</taxon>
        <taxon>Enterobacterales</taxon>
        <taxon>Pectobacteriaceae</taxon>
        <taxon>Acerihabitans</taxon>
    </lineage>
</organism>
<reference evidence="2" key="1">
    <citation type="submission" date="2024-06" db="EMBL/GenBank/DDBJ databases">
        <authorList>
            <person name="Coelho C."/>
            <person name="Bento M."/>
            <person name="Garcia E."/>
            <person name="Camelo A."/>
            <person name="Brandao I."/>
            <person name="Espirito Santo C."/>
            <person name="Trovao J."/>
            <person name="Verissimo A."/>
            <person name="Costa J."/>
            <person name="Tiago I."/>
        </authorList>
    </citation>
    <scope>NUCLEOTIDE SEQUENCE</scope>
    <source>
        <strain evidence="2">KWT182</strain>
    </source>
</reference>
<gene>
    <name evidence="2" type="ORF">ABK905_03470</name>
</gene>
<dbReference type="Pfam" id="PF07883">
    <property type="entry name" value="Cupin_2"/>
    <property type="match status" value="1"/>
</dbReference>